<sequence length="289" mass="31761">MARGSGSLDELSCAVDFDMMGLTARMPVRASLGSLNKCEARDLGLVLCLVDEVSTYIIIYSAILVVFGTIASVQTSRLFVAQRQVPHLDFINDQLDLALEDFPRAAQLIYTPDAIASHSLNESRQNQILSDFAEDALESVDTTLIGNENTLLYQINFLSETVGLRWSIFFTAGENEKVENKGAVDVFQTDLENLTVATEGNQRQSQITRFVSTDAKPLPFDVELMPGFGDFICPDGPFVLELVPVGDTVIDVRQTIVEPTAEDGTLTIFPLGFQILVFDDGHVESLLEE</sequence>
<proteinExistence type="predicted"/>
<comment type="caution">
    <text evidence="1">The sequence shown here is derived from an EMBL/GenBank/DDBJ whole genome shotgun (WGS) entry which is preliminary data.</text>
</comment>
<dbReference type="AlphaFoldDB" id="A0A1Y2E1F1"/>
<dbReference type="GeneID" id="63774531"/>
<accession>A0A1Y2E1F1</accession>
<dbReference type="Proteomes" id="UP000193689">
    <property type="component" value="Unassembled WGS sequence"/>
</dbReference>
<dbReference type="RefSeq" id="XP_040716318.1">
    <property type="nucleotide sequence ID" value="XM_040858319.1"/>
</dbReference>
<dbReference type="EMBL" id="MCFJ01000006">
    <property type="protein sequence ID" value="ORY65166.1"/>
    <property type="molecule type" value="Genomic_DNA"/>
</dbReference>
<keyword evidence="2" id="KW-1185">Reference proteome</keyword>
<evidence type="ECO:0000313" key="2">
    <source>
        <dbReference type="Proteomes" id="UP000193689"/>
    </source>
</evidence>
<gene>
    <name evidence="1" type="ORF">BCR38DRAFT_408901</name>
</gene>
<protein>
    <submittedName>
        <fullName evidence="1">Uncharacterized protein</fullName>
    </submittedName>
</protein>
<organism evidence="1 2">
    <name type="scientific">Pseudomassariella vexata</name>
    <dbReference type="NCBI Taxonomy" id="1141098"/>
    <lineage>
        <taxon>Eukaryota</taxon>
        <taxon>Fungi</taxon>
        <taxon>Dikarya</taxon>
        <taxon>Ascomycota</taxon>
        <taxon>Pezizomycotina</taxon>
        <taxon>Sordariomycetes</taxon>
        <taxon>Xylariomycetidae</taxon>
        <taxon>Amphisphaeriales</taxon>
        <taxon>Pseudomassariaceae</taxon>
        <taxon>Pseudomassariella</taxon>
    </lineage>
</organism>
<dbReference type="InParanoid" id="A0A1Y2E1F1"/>
<reference evidence="1 2" key="1">
    <citation type="submission" date="2016-07" db="EMBL/GenBank/DDBJ databases">
        <title>Pervasive Adenine N6-methylation of Active Genes in Fungi.</title>
        <authorList>
            <consortium name="DOE Joint Genome Institute"/>
            <person name="Mondo S.J."/>
            <person name="Dannebaum R.O."/>
            <person name="Kuo R.C."/>
            <person name="Labutti K."/>
            <person name="Haridas S."/>
            <person name="Kuo A."/>
            <person name="Salamov A."/>
            <person name="Ahrendt S.R."/>
            <person name="Lipzen A."/>
            <person name="Sullivan W."/>
            <person name="Andreopoulos W.B."/>
            <person name="Clum A."/>
            <person name="Lindquist E."/>
            <person name="Daum C."/>
            <person name="Ramamoorthy G.K."/>
            <person name="Gryganskyi A."/>
            <person name="Culley D."/>
            <person name="Magnuson J.K."/>
            <person name="James T.Y."/>
            <person name="O'Malley M.A."/>
            <person name="Stajich J.E."/>
            <person name="Spatafora J.W."/>
            <person name="Visel A."/>
            <person name="Grigoriev I.V."/>
        </authorList>
    </citation>
    <scope>NUCLEOTIDE SEQUENCE [LARGE SCALE GENOMIC DNA]</scope>
    <source>
        <strain evidence="1 2">CBS 129021</strain>
    </source>
</reference>
<evidence type="ECO:0000313" key="1">
    <source>
        <dbReference type="EMBL" id="ORY65166.1"/>
    </source>
</evidence>
<name>A0A1Y2E1F1_9PEZI</name>